<keyword evidence="4" id="KW-0575">Peroxidase</keyword>
<feature type="domain" description="Thioredoxin" evidence="13">
    <location>
        <begin position="4"/>
        <end position="156"/>
    </location>
</feature>
<dbReference type="InterPro" id="IPR013766">
    <property type="entry name" value="Thioredoxin_domain"/>
</dbReference>
<evidence type="ECO:0000256" key="4">
    <source>
        <dbReference type="ARBA" id="ARBA00022559"/>
    </source>
</evidence>
<keyword evidence="6" id="KW-0560">Oxidoreductase</keyword>
<evidence type="ECO:0000256" key="9">
    <source>
        <dbReference type="ARBA" id="ARBA00032824"/>
    </source>
</evidence>
<proteinExistence type="inferred from homology"/>
<comment type="catalytic activity">
    <reaction evidence="11">
        <text>a hydroperoxide + [thioredoxin]-dithiol = an alcohol + [thioredoxin]-disulfide + H2O</text>
        <dbReference type="Rhea" id="RHEA:62620"/>
        <dbReference type="Rhea" id="RHEA-COMP:10698"/>
        <dbReference type="Rhea" id="RHEA-COMP:10700"/>
        <dbReference type="ChEBI" id="CHEBI:15377"/>
        <dbReference type="ChEBI" id="CHEBI:29950"/>
        <dbReference type="ChEBI" id="CHEBI:30879"/>
        <dbReference type="ChEBI" id="CHEBI:35924"/>
        <dbReference type="ChEBI" id="CHEBI:50058"/>
        <dbReference type="EC" id="1.11.1.24"/>
    </reaction>
</comment>
<comment type="similarity">
    <text evidence="10">Belongs to the peroxiredoxin family. BCP/PrxQ subfamily.</text>
</comment>
<evidence type="ECO:0000256" key="10">
    <source>
        <dbReference type="ARBA" id="ARBA00038489"/>
    </source>
</evidence>
<sequence>MAEVALNKTVPDFSLLDQNGNEVSLSKFSGKRVVLYFYPRDNTSGCTLEAEGFRDLKDEFADKNTVIIGVSKDTQKSHAGFSLKLDLNFSILSDKNGEIHQMFDVIKPKKMYGREYLGTERSTFIIDEKGILIKEYRGVKAKGHAEEVLDFISNLK</sequence>
<comment type="function">
    <text evidence="1">Thiol-specific peroxidase that catalyzes the reduction of hydrogen peroxide and organic hydroperoxides to water and alcohols, respectively. Plays a role in cell protection against oxidative stress by detoxifying peroxides and as sensor of hydrogen peroxide-mediated signaling events.</text>
</comment>
<keyword evidence="8" id="KW-0676">Redox-active center</keyword>
<dbReference type="PROSITE" id="PS51352">
    <property type="entry name" value="THIOREDOXIN_2"/>
    <property type="match status" value="1"/>
</dbReference>
<evidence type="ECO:0000256" key="8">
    <source>
        <dbReference type="ARBA" id="ARBA00023284"/>
    </source>
</evidence>
<dbReference type="EC" id="1.11.1.24" evidence="3"/>
<evidence type="ECO:0000256" key="12">
    <source>
        <dbReference type="PIRSR" id="PIRSR000239-1"/>
    </source>
</evidence>
<dbReference type="Gene3D" id="3.40.30.10">
    <property type="entry name" value="Glutaredoxin"/>
    <property type="match status" value="1"/>
</dbReference>
<dbReference type="FunFam" id="3.40.30.10:FF:000007">
    <property type="entry name" value="Thioredoxin-dependent thiol peroxidase"/>
    <property type="match status" value="1"/>
</dbReference>
<dbReference type="SUPFAM" id="SSF52833">
    <property type="entry name" value="Thioredoxin-like"/>
    <property type="match status" value="1"/>
</dbReference>
<dbReference type="GO" id="GO:0005737">
    <property type="term" value="C:cytoplasm"/>
    <property type="evidence" value="ECO:0007669"/>
    <property type="project" value="TreeGrafter"/>
</dbReference>
<accession>A0A101H0P6</accession>
<keyword evidence="5" id="KW-0049">Antioxidant</keyword>
<dbReference type="PANTHER" id="PTHR42801">
    <property type="entry name" value="THIOREDOXIN-DEPENDENT PEROXIDE REDUCTASE"/>
    <property type="match status" value="1"/>
</dbReference>
<feature type="active site" description="Cysteine sulfenic acid (-SOH) intermediate; for peroxidase activity" evidence="12">
    <location>
        <position position="46"/>
    </location>
</feature>
<dbReference type="GO" id="GO:0008379">
    <property type="term" value="F:thioredoxin peroxidase activity"/>
    <property type="evidence" value="ECO:0007669"/>
    <property type="project" value="TreeGrafter"/>
</dbReference>
<dbReference type="InterPro" id="IPR000866">
    <property type="entry name" value="AhpC/TSA"/>
</dbReference>
<evidence type="ECO:0000256" key="3">
    <source>
        <dbReference type="ARBA" id="ARBA00013017"/>
    </source>
</evidence>
<comment type="caution">
    <text evidence="14">The sequence shown here is derived from an EMBL/GenBank/DDBJ whole genome shotgun (WGS) entry which is preliminary data.</text>
</comment>
<dbReference type="GO" id="GO:0045454">
    <property type="term" value="P:cell redox homeostasis"/>
    <property type="evidence" value="ECO:0007669"/>
    <property type="project" value="TreeGrafter"/>
</dbReference>
<dbReference type="CDD" id="cd03017">
    <property type="entry name" value="PRX_BCP"/>
    <property type="match status" value="1"/>
</dbReference>
<dbReference type="Proteomes" id="UP000054260">
    <property type="component" value="Unassembled WGS sequence"/>
</dbReference>
<dbReference type="InterPro" id="IPR036249">
    <property type="entry name" value="Thioredoxin-like_sf"/>
</dbReference>
<dbReference type="PATRIC" id="fig|1236046.6.peg.656"/>
<dbReference type="PANTHER" id="PTHR42801:SF4">
    <property type="entry name" value="AHPC_TSA FAMILY PROTEIN"/>
    <property type="match status" value="1"/>
</dbReference>
<evidence type="ECO:0000313" key="15">
    <source>
        <dbReference type="Proteomes" id="UP000054260"/>
    </source>
</evidence>
<comment type="subunit">
    <text evidence="2">Monomer.</text>
</comment>
<dbReference type="PIRSF" id="PIRSF000239">
    <property type="entry name" value="AHPC"/>
    <property type="match status" value="1"/>
</dbReference>
<evidence type="ECO:0000256" key="7">
    <source>
        <dbReference type="ARBA" id="ARBA00023157"/>
    </source>
</evidence>
<gene>
    <name evidence="14" type="ORF">XD86_0537</name>
</gene>
<evidence type="ECO:0000259" key="13">
    <source>
        <dbReference type="PROSITE" id="PS51352"/>
    </source>
</evidence>
<evidence type="ECO:0000256" key="6">
    <source>
        <dbReference type="ARBA" id="ARBA00023002"/>
    </source>
</evidence>
<name>A0A101H0P6_9BACT</name>
<evidence type="ECO:0000256" key="11">
    <source>
        <dbReference type="ARBA" id="ARBA00049091"/>
    </source>
</evidence>
<dbReference type="GO" id="GO:0034599">
    <property type="term" value="P:cellular response to oxidative stress"/>
    <property type="evidence" value="ECO:0007669"/>
    <property type="project" value="TreeGrafter"/>
</dbReference>
<evidence type="ECO:0000256" key="1">
    <source>
        <dbReference type="ARBA" id="ARBA00003330"/>
    </source>
</evidence>
<dbReference type="Pfam" id="PF00578">
    <property type="entry name" value="AhpC-TSA"/>
    <property type="match status" value="1"/>
</dbReference>
<dbReference type="AlphaFoldDB" id="A0A101H0P6"/>
<evidence type="ECO:0000256" key="5">
    <source>
        <dbReference type="ARBA" id="ARBA00022862"/>
    </source>
</evidence>
<keyword evidence="7" id="KW-1015">Disulfide bond</keyword>
<organism evidence="14 15">
    <name type="scientific">Mesotoga infera</name>
    <dbReference type="NCBI Taxonomy" id="1236046"/>
    <lineage>
        <taxon>Bacteria</taxon>
        <taxon>Thermotogati</taxon>
        <taxon>Thermotogota</taxon>
        <taxon>Thermotogae</taxon>
        <taxon>Kosmotogales</taxon>
        <taxon>Kosmotogaceae</taxon>
        <taxon>Mesotoga</taxon>
    </lineage>
</organism>
<dbReference type="InterPro" id="IPR050924">
    <property type="entry name" value="Peroxiredoxin_BCP/PrxQ"/>
</dbReference>
<protein>
    <recommendedName>
        <fullName evidence="3">thioredoxin-dependent peroxiredoxin</fullName>
        <ecNumber evidence="3">1.11.1.24</ecNumber>
    </recommendedName>
    <alternativeName>
        <fullName evidence="9">Thioredoxin peroxidase</fullName>
    </alternativeName>
</protein>
<dbReference type="EMBL" id="LGGH01000060">
    <property type="protein sequence ID" value="KUK67873.1"/>
    <property type="molecule type" value="Genomic_DNA"/>
</dbReference>
<reference evidence="15" key="1">
    <citation type="journal article" date="2015" name="MBio">
        <title>Genome-Resolved Metagenomic Analysis Reveals Roles for Candidate Phyla and Other Microbial Community Members in Biogeochemical Transformations in Oil Reservoirs.</title>
        <authorList>
            <person name="Hu P."/>
            <person name="Tom L."/>
            <person name="Singh A."/>
            <person name="Thomas B.C."/>
            <person name="Baker B.J."/>
            <person name="Piceno Y.M."/>
            <person name="Andersen G.L."/>
            <person name="Banfield J.F."/>
        </authorList>
    </citation>
    <scope>NUCLEOTIDE SEQUENCE [LARGE SCALE GENOMIC DNA]</scope>
</reference>
<evidence type="ECO:0000313" key="14">
    <source>
        <dbReference type="EMBL" id="KUK67873.1"/>
    </source>
</evidence>
<evidence type="ECO:0000256" key="2">
    <source>
        <dbReference type="ARBA" id="ARBA00011245"/>
    </source>
</evidence>
<dbReference type="InterPro" id="IPR024706">
    <property type="entry name" value="Peroxiredoxin_AhpC-typ"/>
</dbReference>